<dbReference type="SUPFAM" id="SSF63712">
    <property type="entry name" value="Nicotinic receptor ligand binding domain-like"/>
    <property type="match status" value="1"/>
</dbReference>
<sequence>DEKNQILTTNCWLTQIWTDHHLKWNASDFAGIRVIRVPYQRVWRPDTILYNNFRVSDFDVIECAYMYLIKCLWQAVNMSLVDVKRQTPSHSYTGALLIETTQLT</sequence>
<dbReference type="EMBL" id="JASPKZ010000001">
    <property type="protein sequence ID" value="KAJ9601830.1"/>
    <property type="molecule type" value="Genomic_DNA"/>
</dbReference>
<accession>A0AAD8AN98</accession>
<name>A0AAD8AN98_DIPPU</name>
<dbReference type="PANTHER" id="PTHR18945">
    <property type="entry name" value="NEUROTRANSMITTER GATED ION CHANNEL"/>
    <property type="match status" value="1"/>
</dbReference>
<proteinExistence type="predicted"/>
<dbReference type="GO" id="GO:0016020">
    <property type="term" value="C:membrane"/>
    <property type="evidence" value="ECO:0007669"/>
    <property type="project" value="InterPro"/>
</dbReference>
<feature type="domain" description="Neurotransmitter-gated ion-channel ligand-binding" evidence="1">
    <location>
        <begin position="1"/>
        <end position="59"/>
    </location>
</feature>
<dbReference type="GO" id="GO:0005230">
    <property type="term" value="F:extracellular ligand-gated monoatomic ion channel activity"/>
    <property type="evidence" value="ECO:0007669"/>
    <property type="project" value="InterPro"/>
</dbReference>
<feature type="non-terminal residue" evidence="2">
    <location>
        <position position="104"/>
    </location>
</feature>
<dbReference type="Proteomes" id="UP001233999">
    <property type="component" value="Unassembled WGS sequence"/>
</dbReference>
<dbReference type="Pfam" id="PF02931">
    <property type="entry name" value="Neur_chan_LBD"/>
    <property type="match status" value="1"/>
</dbReference>
<keyword evidence="3" id="KW-1185">Reference proteome</keyword>
<dbReference type="Gene3D" id="2.70.170.10">
    <property type="entry name" value="Neurotransmitter-gated ion-channel ligand-binding domain"/>
    <property type="match status" value="1"/>
</dbReference>
<dbReference type="InterPro" id="IPR036734">
    <property type="entry name" value="Neur_chan_lig-bd_sf"/>
</dbReference>
<dbReference type="GO" id="GO:0004888">
    <property type="term" value="F:transmembrane signaling receptor activity"/>
    <property type="evidence" value="ECO:0007669"/>
    <property type="project" value="InterPro"/>
</dbReference>
<evidence type="ECO:0000313" key="3">
    <source>
        <dbReference type="Proteomes" id="UP001233999"/>
    </source>
</evidence>
<dbReference type="InterPro" id="IPR006202">
    <property type="entry name" value="Neur_chan_lig-bd"/>
</dbReference>
<evidence type="ECO:0000259" key="1">
    <source>
        <dbReference type="Pfam" id="PF02931"/>
    </source>
</evidence>
<feature type="non-terminal residue" evidence="2">
    <location>
        <position position="1"/>
    </location>
</feature>
<evidence type="ECO:0000313" key="2">
    <source>
        <dbReference type="EMBL" id="KAJ9601830.1"/>
    </source>
</evidence>
<comment type="caution">
    <text evidence="2">The sequence shown here is derived from an EMBL/GenBank/DDBJ whole genome shotgun (WGS) entry which is preliminary data.</text>
</comment>
<dbReference type="InterPro" id="IPR006201">
    <property type="entry name" value="Neur_channel"/>
</dbReference>
<dbReference type="AlphaFoldDB" id="A0AAD8AN98"/>
<gene>
    <name evidence="2" type="ORF">L9F63_000012</name>
</gene>
<protein>
    <recommendedName>
        <fullName evidence="1">Neurotransmitter-gated ion-channel ligand-binding domain-containing protein</fullName>
    </recommendedName>
</protein>
<organism evidence="2 3">
    <name type="scientific">Diploptera punctata</name>
    <name type="common">Pacific beetle cockroach</name>
    <dbReference type="NCBI Taxonomy" id="6984"/>
    <lineage>
        <taxon>Eukaryota</taxon>
        <taxon>Metazoa</taxon>
        <taxon>Ecdysozoa</taxon>
        <taxon>Arthropoda</taxon>
        <taxon>Hexapoda</taxon>
        <taxon>Insecta</taxon>
        <taxon>Pterygota</taxon>
        <taxon>Neoptera</taxon>
        <taxon>Polyneoptera</taxon>
        <taxon>Dictyoptera</taxon>
        <taxon>Blattodea</taxon>
        <taxon>Blaberoidea</taxon>
        <taxon>Blaberidae</taxon>
        <taxon>Diplopterinae</taxon>
        <taxon>Diploptera</taxon>
    </lineage>
</organism>
<reference evidence="2" key="1">
    <citation type="journal article" date="2023" name="IScience">
        <title>Live-bearing cockroach genome reveals convergent evolutionary mechanisms linked to viviparity in insects and beyond.</title>
        <authorList>
            <person name="Fouks B."/>
            <person name="Harrison M.C."/>
            <person name="Mikhailova A.A."/>
            <person name="Marchal E."/>
            <person name="English S."/>
            <person name="Carruthers M."/>
            <person name="Jennings E.C."/>
            <person name="Chiamaka E.L."/>
            <person name="Frigard R.A."/>
            <person name="Pippel M."/>
            <person name="Attardo G.M."/>
            <person name="Benoit J.B."/>
            <person name="Bornberg-Bauer E."/>
            <person name="Tobe S.S."/>
        </authorList>
    </citation>
    <scope>NUCLEOTIDE SEQUENCE</scope>
    <source>
        <strain evidence="2">Stay&amp;Tobe</strain>
    </source>
</reference>
<dbReference type="PRINTS" id="PR00252">
    <property type="entry name" value="NRIONCHANNEL"/>
</dbReference>
<reference evidence="2" key="2">
    <citation type="submission" date="2023-05" db="EMBL/GenBank/DDBJ databases">
        <authorList>
            <person name="Fouks B."/>
        </authorList>
    </citation>
    <scope>NUCLEOTIDE SEQUENCE</scope>
    <source>
        <strain evidence="2">Stay&amp;Tobe</strain>
        <tissue evidence="2">Testes</tissue>
    </source>
</reference>